<feature type="region of interest" description="Disordered" evidence="9">
    <location>
        <begin position="425"/>
        <end position="542"/>
    </location>
</feature>
<evidence type="ECO:0000256" key="6">
    <source>
        <dbReference type="ARBA" id="ARBA00023176"/>
    </source>
</evidence>
<evidence type="ECO:0000313" key="12">
    <source>
        <dbReference type="EnsemblMetazoa" id="GMOY013317-PA"/>
    </source>
</evidence>
<evidence type="ECO:0000259" key="11">
    <source>
        <dbReference type="PROSITE" id="PS51741"/>
    </source>
</evidence>
<dbReference type="GO" id="GO:0030136">
    <property type="term" value="C:clathrin-coated vesicle"/>
    <property type="evidence" value="ECO:0007669"/>
    <property type="project" value="TreeGrafter"/>
</dbReference>
<evidence type="ECO:0000256" key="2">
    <source>
        <dbReference type="ARBA" id="ARBA00011064"/>
    </source>
</evidence>
<dbReference type="PROSITE" id="PS51741">
    <property type="entry name" value="F_BAR"/>
    <property type="match status" value="1"/>
</dbReference>
<dbReference type="Pfam" id="PF10291">
    <property type="entry name" value="muHD"/>
    <property type="match status" value="1"/>
</dbReference>
<dbReference type="VEuPathDB" id="VectorBase:GMOY013317"/>
<dbReference type="SUPFAM" id="SSF103657">
    <property type="entry name" value="BAR/IMD domain-like"/>
    <property type="match status" value="1"/>
</dbReference>
<evidence type="ECO:0000256" key="9">
    <source>
        <dbReference type="SAM" id="MobiDB-lite"/>
    </source>
</evidence>
<feature type="compositionally biased region" description="Low complexity" evidence="9">
    <location>
        <begin position="1150"/>
        <end position="1170"/>
    </location>
</feature>
<dbReference type="InterPro" id="IPR018808">
    <property type="entry name" value="Muniscin_C"/>
</dbReference>
<dbReference type="CDD" id="cd07648">
    <property type="entry name" value="F-BAR_FCHO"/>
    <property type="match status" value="1"/>
</dbReference>
<accession>A0A340U1A4</accession>
<comment type="subcellular location">
    <subcellularLocation>
        <location evidence="1">Membrane</location>
        <location evidence="1">Clathrin-coated pit</location>
        <topology evidence="1">Peripheral membrane protein</topology>
        <orientation evidence="1">Cytoplasmic side</orientation>
    </subcellularLocation>
</comment>
<feature type="compositionally biased region" description="Polar residues" evidence="9">
    <location>
        <begin position="717"/>
        <end position="748"/>
    </location>
</feature>
<dbReference type="GO" id="GO:0005886">
    <property type="term" value="C:plasma membrane"/>
    <property type="evidence" value="ECO:0007669"/>
    <property type="project" value="TreeGrafter"/>
</dbReference>
<evidence type="ECO:0000256" key="4">
    <source>
        <dbReference type="ARBA" id="ARBA00023054"/>
    </source>
</evidence>
<dbReference type="GO" id="GO:0048268">
    <property type="term" value="P:clathrin coat assembly"/>
    <property type="evidence" value="ECO:0007669"/>
    <property type="project" value="TreeGrafter"/>
</dbReference>
<dbReference type="EnsemblMetazoa" id="GMOY013317-RA">
    <property type="protein sequence ID" value="GMOY013317-PA"/>
    <property type="gene ID" value="GMOY013317"/>
</dbReference>
<dbReference type="InterPro" id="IPR028565">
    <property type="entry name" value="MHD"/>
</dbReference>
<dbReference type="GO" id="GO:0005905">
    <property type="term" value="C:clathrin-coated pit"/>
    <property type="evidence" value="ECO:0007669"/>
    <property type="project" value="UniProtKB-SubCell"/>
</dbReference>
<dbReference type="AlphaFoldDB" id="A0A340U1A4"/>
<dbReference type="Gene3D" id="1.20.1270.60">
    <property type="entry name" value="Arfaptin homology (AH) domain/BAR domain"/>
    <property type="match status" value="1"/>
</dbReference>
<proteinExistence type="inferred from homology"/>
<keyword evidence="4 7" id="KW-0175">Coiled coil</keyword>
<dbReference type="InterPro" id="IPR027267">
    <property type="entry name" value="AH/BAR_dom_sf"/>
</dbReference>
<comment type="similarity">
    <text evidence="2">Belongs to the FCHO family.</text>
</comment>
<evidence type="ECO:0000256" key="7">
    <source>
        <dbReference type="PROSITE-ProRule" id="PRU01077"/>
    </source>
</evidence>
<feature type="region of interest" description="Disordered" evidence="9">
    <location>
        <begin position="1146"/>
        <end position="1170"/>
    </location>
</feature>
<evidence type="ECO:0000313" key="13">
    <source>
        <dbReference type="Proteomes" id="UP000092444"/>
    </source>
</evidence>
<keyword evidence="13" id="KW-1185">Reference proteome</keyword>
<dbReference type="InterPro" id="IPR054713">
    <property type="entry name" value="GMIP/FCHO2-like_FCH"/>
</dbReference>
<dbReference type="GO" id="GO:0072583">
    <property type="term" value="P:clathrin-dependent endocytosis"/>
    <property type="evidence" value="ECO:0007669"/>
    <property type="project" value="TreeGrafter"/>
</dbReference>
<dbReference type="PANTHER" id="PTHR23065">
    <property type="entry name" value="PROLINE-SERINE-THREONINE PHOSPHATASE INTERACTING PROTEIN 1"/>
    <property type="match status" value="1"/>
</dbReference>
<feature type="region of interest" description="Disordered" evidence="9">
    <location>
        <begin position="350"/>
        <end position="385"/>
    </location>
</feature>
<keyword evidence="5" id="KW-0472">Membrane</keyword>
<feature type="compositionally biased region" description="Basic residues" evidence="9">
    <location>
        <begin position="491"/>
        <end position="505"/>
    </location>
</feature>
<protein>
    <recommendedName>
        <fullName evidence="14">MHD domain-containing protein</fullName>
    </recommendedName>
</protein>
<dbReference type="Proteomes" id="UP000092444">
    <property type="component" value="Unassembled WGS sequence"/>
</dbReference>
<dbReference type="Pfam" id="PF22699">
    <property type="entry name" value="GMIP-like_FCH"/>
    <property type="match status" value="1"/>
</dbReference>
<dbReference type="InterPro" id="IPR031160">
    <property type="entry name" value="F_BAR_dom"/>
</dbReference>
<keyword evidence="3" id="KW-0254">Endocytosis</keyword>
<feature type="compositionally biased region" description="Low complexity" evidence="9">
    <location>
        <begin position="801"/>
        <end position="815"/>
    </location>
</feature>
<dbReference type="PANTHER" id="PTHR23065:SF15">
    <property type="entry name" value="AT02057P"/>
    <property type="match status" value="1"/>
</dbReference>
<name>A0A340U1A4_GLOMM</name>
<feature type="coiled-coil region" evidence="8">
    <location>
        <begin position="135"/>
        <end position="182"/>
    </location>
</feature>
<evidence type="ECO:0000256" key="3">
    <source>
        <dbReference type="ARBA" id="ARBA00022583"/>
    </source>
</evidence>
<evidence type="ECO:0000256" key="8">
    <source>
        <dbReference type="SAM" id="Coils"/>
    </source>
</evidence>
<dbReference type="PROSITE" id="PS51072">
    <property type="entry name" value="MHD"/>
    <property type="match status" value="1"/>
</dbReference>
<feature type="domain" description="MHD" evidence="10">
    <location>
        <begin position="876"/>
        <end position="1144"/>
    </location>
</feature>
<feature type="compositionally biased region" description="Polar residues" evidence="9">
    <location>
        <begin position="471"/>
        <end position="487"/>
    </location>
</feature>
<dbReference type="FunFam" id="1.20.1270.60:FF:000016">
    <property type="entry name" value="FCH domain only protein 2"/>
    <property type="match status" value="1"/>
</dbReference>
<dbReference type="CDD" id="cd09265">
    <property type="entry name" value="AP_Syp1_like_MHD"/>
    <property type="match status" value="1"/>
</dbReference>
<feature type="domain" description="F-BAR" evidence="11">
    <location>
        <begin position="3"/>
        <end position="249"/>
    </location>
</feature>
<evidence type="ECO:0008006" key="14">
    <source>
        <dbReference type="Google" id="ProtNLM"/>
    </source>
</evidence>
<evidence type="ECO:0000259" key="10">
    <source>
        <dbReference type="PROSITE" id="PS51072"/>
    </source>
</evidence>
<dbReference type="STRING" id="37546.A0A340U1A4"/>
<dbReference type="SMART" id="SM00055">
    <property type="entry name" value="FCH"/>
    <property type="match status" value="1"/>
</dbReference>
<dbReference type="InterPro" id="IPR001060">
    <property type="entry name" value="FCH_dom"/>
</dbReference>
<organism evidence="12 13">
    <name type="scientific">Glossina morsitans morsitans</name>
    <name type="common">Savannah tsetse fly</name>
    <dbReference type="NCBI Taxonomy" id="37546"/>
    <lineage>
        <taxon>Eukaryota</taxon>
        <taxon>Metazoa</taxon>
        <taxon>Ecdysozoa</taxon>
        <taxon>Arthropoda</taxon>
        <taxon>Hexapoda</taxon>
        <taxon>Insecta</taxon>
        <taxon>Pterygota</taxon>
        <taxon>Neoptera</taxon>
        <taxon>Endopterygota</taxon>
        <taxon>Diptera</taxon>
        <taxon>Brachycera</taxon>
        <taxon>Muscomorpha</taxon>
        <taxon>Hippoboscoidea</taxon>
        <taxon>Glossinidae</taxon>
        <taxon>Glossina</taxon>
    </lineage>
</organism>
<sequence length="1170" mass="126353">MTVDFNDYFWGEKNNGFDVLYHNMKYGLVASKELSEFFREKSNIEEQNSKLMSKLAHKASTGTLNSTFAPVWTILRTSAEKLSTLHMQMVQKLTELVKDVAKYADELHKKHKSVKEEESQTLDCVKAIQSSTTEVQKARDLYSNKVLELEKLRKDSASQKDIEKLETKLRKLQEDYKVLLEKHNPIKNEFERRMTQTCKRFQEIEEVHLRQMKEFLSTYLELLQNNHDMVGQVHSDFKRQFLDMTVDKLLEQFVLNKYTGLEKPEMPELEFIPLSINQQLSATSATRLNQPNTASISSTTNSNSATSINRAGAILMDQRGLEASSLGSAASGSVGLVNNDDTIVASSAKITTSATTSTSRPTSPELAAASATGNAAATGSNSSTATATTVKSNFLNWFSSNIPSKSHQQQQHNVGLNATATTSASGNFGMASNGTNNNSISTSTTTTTTTSTSTTNTATKTTTTGTTIKNPLNSELQSLQDNNNQVSGILRSRRDKAKTKKSKKKKDGDLGDNIQEERTQSVDRLNSGLDYDDHNRMKSQSSVGSSAIGLALSSTAGSSSGITIGNVDSSGSTVINATAISSTTNITNNNATTNICDILINSSASGGGSGGGDALNTKANSSGVTINATTVSNNFKGNEVDEDGYSLQPPKEIAWEENHENAGSFYSDSDSDSDNDKPERRIHVKIKPLNNGQAPMSASVDELRATVENISLSPTGVFSHHSQQLQQPSRLTSRQQSPEISNASTPTATVHPYAPLQSPTLSMSNNSRYADLGDIFSELGDVSISAPASANLTKTQSRQIPTPTSGTGTSSSIAIPRPPSRRSEMVVAGARGRISPAPINAMNRADSIGSLEFRTAIGGIGSSRGPSPLTIGISDTIPLAVAFHEIIHAYFRGSDESRCQVKISGDMMLSFPAGIAGLLANNPNPSKLGFRIKNVQNLDNFIPNSKLVQVDKNQSSSFSTMLEFNMPALTALLRRQAEHNPTASYFNVDILKYQVRTKPGASSCPFQLVSYWKCEPTFTALKIDYKYNNHAMASACPLLNVTLSVPVNGSVRNVQSKPHSAWLGESNRLVWNFTDISQNSPDGGVGTLRARLELGDGPSTPALLSTQFNCEGTTLSGIEFELQGSGYRLSLVKRRFVSGKYVCEGDGIRSTTTPTPPSVGSSSPFSAKSN</sequence>
<feature type="region of interest" description="Disordered" evidence="9">
    <location>
        <begin position="793"/>
        <end position="822"/>
    </location>
</feature>
<feature type="region of interest" description="Disordered" evidence="9">
    <location>
        <begin position="717"/>
        <end position="759"/>
    </location>
</feature>
<dbReference type="EMBL" id="CCAG010002237">
    <property type="status" value="NOT_ANNOTATED_CDS"/>
    <property type="molecule type" value="Genomic_DNA"/>
</dbReference>
<feature type="compositionally biased region" description="Low complexity" evidence="9">
    <location>
        <begin position="431"/>
        <end position="470"/>
    </location>
</feature>
<reference evidence="12" key="1">
    <citation type="submission" date="2020-05" db="UniProtKB">
        <authorList>
            <consortium name="EnsemblMetazoa"/>
        </authorList>
    </citation>
    <scope>IDENTIFICATION</scope>
    <source>
        <strain evidence="12">Yale</strain>
    </source>
</reference>
<keyword evidence="6" id="KW-0168">Coated pit</keyword>
<evidence type="ECO:0000256" key="1">
    <source>
        <dbReference type="ARBA" id="ARBA00004283"/>
    </source>
</evidence>
<evidence type="ECO:0000256" key="5">
    <source>
        <dbReference type="ARBA" id="ARBA00023136"/>
    </source>
</evidence>